<dbReference type="SUPFAM" id="SSF81338">
    <property type="entry name" value="Aquaporin-like"/>
    <property type="match status" value="1"/>
</dbReference>
<dbReference type="InterPro" id="IPR034294">
    <property type="entry name" value="Aquaporin_transptr"/>
</dbReference>
<keyword evidence="2 5" id="KW-0812">Transmembrane</keyword>
<dbReference type="PRINTS" id="PR00783">
    <property type="entry name" value="MINTRINSICP"/>
</dbReference>
<proteinExistence type="inferred from homology"/>
<reference evidence="7 8" key="1">
    <citation type="journal article" date="2017" name="Nat. Commun.">
        <title>Genome assembly with in vitro proximity ligation data and whole-genome triplication in lettuce.</title>
        <authorList>
            <person name="Reyes-Chin-Wo S."/>
            <person name="Wang Z."/>
            <person name="Yang X."/>
            <person name="Kozik A."/>
            <person name="Arikit S."/>
            <person name="Song C."/>
            <person name="Xia L."/>
            <person name="Froenicke L."/>
            <person name="Lavelle D.O."/>
            <person name="Truco M.J."/>
            <person name="Xia R."/>
            <person name="Zhu S."/>
            <person name="Xu C."/>
            <person name="Xu H."/>
            <person name="Xu X."/>
            <person name="Cox K."/>
            <person name="Korf I."/>
            <person name="Meyers B.C."/>
            <person name="Michelmore R.W."/>
        </authorList>
    </citation>
    <scope>NUCLEOTIDE SEQUENCE [LARGE SCALE GENOMIC DNA]</scope>
    <source>
        <strain evidence="8">cv. Salinas</strain>
        <tissue evidence="7">Seedlings</tissue>
    </source>
</reference>
<keyword evidence="4 6" id="KW-0472">Membrane</keyword>
<dbReference type="PANTHER" id="PTHR45724">
    <property type="entry name" value="AQUAPORIN NIP2-1"/>
    <property type="match status" value="1"/>
</dbReference>
<organism evidence="7 8">
    <name type="scientific">Lactuca sativa</name>
    <name type="common">Garden lettuce</name>
    <dbReference type="NCBI Taxonomy" id="4236"/>
    <lineage>
        <taxon>Eukaryota</taxon>
        <taxon>Viridiplantae</taxon>
        <taxon>Streptophyta</taxon>
        <taxon>Embryophyta</taxon>
        <taxon>Tracheophyta</taxon>
        <taxon>Spermatophyta</taxon>
        <taxon>Magnoliopsida</taxon>
        <taxon>eudicotyledons</taxon>
        <taxon>Gunneridae</taxon>
        <taxon>Pentapetalae</taxon>
        <taxon>asterids</taxon>
        <taxon>campanulids</taxon>
        <taxon>Asterales</taxon>
        <taxon>Asteraceae</taxon>
        <taxon>Cichorioideae</taxon>
        <taxon>Cichorieae</taxon>
        <taxon>Lactucinae</taxon>
        <taxon>Lactuca</taxon>
    </lineage>
</organism>
<evidence type="ECO:0000256" key="1">
    <source>
        <dbReference type="ARBA" id="ARBA00004141"/>
    </source>
</evidence>
<dbReference type="AlphaFoldDB" id="A0A9R1XVR0"/>
<dbReference type="EMBL" id="NBSK02000002">
    <property type="protein sequence ID" value="KAJ0221072.1"/>
    <property type="molecule type" value="Genomic_DNA"/>
</dbReference>
<protein>
    <recommendedName>
        <fullName evidence="9">Major intrinsic protein</fullName>
    </recommendedName>
</protein>
<feature type="transmembrane region" description="Helical" evidence="6">
    <location>
        <begin position="47"/>
        <end position="68"/>
    </location>
</feature>
<dbReference type="Gene3D" id="1.20.1080.10">
    <property type="entry name" value="Glycerol uptake facilitator protein"/>
    <property type="match status" value="1"/>
</dbReference>
<comment type="similarity">
    <text evidence="5">Belongs to the MIP/aquaporin (TC 1.A.8) family.</text>
</comment>
<evidence type="ECO:0008006" key="9">
    <source>
        <dbReference type="Google" id="ProtNLM"/>
    </source>
</evidence>
<sequence length="82" mass="8670">MNKKYGGIVVGMTITLNVLVAGPISGGSMNPARSLGPAIVLHSYKGIWVYIFGPLIGAIAGGFVYNLIKPTNKSFSKLFKLT</sequence>
<dbReference type="Proteomes" id="UP000235145">
    <property type="component" value="Unassembled WGS sequence"/>
</dbReference>
<dbReference type="InterPro" id="IPR023271">
    <property type="entry name" value="Aquaporin-like"/>
</dbReference>
<evidence type="ECO:0000256" key="6">
    <source>
        <dbReference type="SAM" id="Phobius"/>
    </source>
</evidence>
<keyword evidence="3 6" id="KW-1133">Transmembrane helix</keyword>
<feature type="transmembrane region" description="Helical" evidence="6">
    <location>
        <begin position="7"/>
        <end position="27"/>
    </location>
</feature>
<accession>A0A9R1XVR0</accession>
<evidence type="ECO:0000313" key="7">
    <source>
        <dbReference type="EMBL" id="KAJ0221072.1"/>
    </source>
</evidence>
<comment type="subcellular location">
    <subcellularLocation>
        <location evidence="1">Membrane</location>
        <topology evidence="1">Multi-pass membrane protein</topology>
    </subcellularLocation>
</comment>
<keyword evidence="5" id="KW-0813">Transport</keyword>
<evidence type="ECO:0000256" key="5">
    <source>
        <dbReference type="RuleBase" id="RU000477"/>
    </source>
</evidence>
<evidence type="ECO:0000256" key="2">
    <source>
        <dbReference type="ARBA" id="ARBA00022692"/>
    </source>
</evidence>
<name>A0A9R1XVR0_LACSA</name>
<gene>
    <name evidence="7" type="ORF">LSAT_V11C200079500</name>
</gene>
<dbReference type="PANTHER" id="PTHR45724:SF6">
    <property type="entry name" value="AQUAPORIN NIP-TYPE"/>
    <property type="match status" value="1"/>
</dbReference>
<comment type="caution">
    <text evidence="7">The sequence shown here is derived from an EMBL/GenBank/DDBJ whole genome shotgun (WGS) entry which is preliminary data.</text>
</comment>
<dbReference type="InterPro" id="IPR000425">
    <property type="entry name" value="MIP"/>
</dbReference>
<dbReference type="GO" id="GO:0016020">
    <property type="term" value="C:membrane"/>
    <property type="evidence" value="ECO:0007669"/>
    <property type="project" value="UniProtKB-SubCell"/>
</dbReference>
<evidence type="ECO:0000256" key="4">
    <source>
        <dbReference type="ARBA" id="ARBA00023136"/>
    </source>
</evidence>
<keyword evidence="8" id="KW-1185">Reference proteome</keyword>
<evidence type="ECO:0000256" key="3">
    <source>
        <dbReference type="ARBA" id="ARBA00022989"/>
    </source>
</evidence>
<dbReference type="Pfam" id="PF00230">
    <property type="entry name" value="MIP"/>
    <property type="match status" value="1"/>
</dbReference>
<dbReference type="GO" id="GO:0015267">
    <property type="term" value="F:channel activity"/>
    <property type="evidence" value="ECO:0007669"/>
    <property type="project" value="InterPro"/>
</dbReference>
<evidence type="ECO:0000313" key="8">
    <source>
        <dbReference type="Proteomes" id="UP000235145"/>
    </source>
</evidence>